<dbReference type="InterPro" id="IPR050984">
    <property type="entry name" value="Gfo/Idh/MocA_domain"/>
</dbReference>
<feature type="domain" description="Gfo/Idh/MocA-like oxidoreductase N-terminal" evidence="4">
    <location>
        <begin position="12"/>
        <end position="129"/>
    </location>
</feature>
<keyword evidence="3" id="KW-0520">NAD</keyword>
<dbReference type="Pfam" id="PF22725">
    <property type="entry name" value="GFO_IDH_MocA_C3"/>
    <property type="match status" value="1"/>
</dbReference>
<dbReference type="InterPro" id="IPR036291">
    <property type="entry name" value="NAD(P)-bd_dom_sf"/>
</dbReference>
<organism evidence="6 7">
    <name type="scientific">Demequina lignilytica</name>
    <dbReference type="NCBI Taxonomy" id="3051663"/>
    <lineage>
        <taxon>Bacteria</taxon>
        <taxon>Bacillati</taxon>
        <taxon>Actinomycetota</taxon>
        <taxon>Actinomycetes</taxon>
        <taxon>Micrococcales</taxon>
        <taxon>Demequinaceae</taxon>
        <taxon>Demequina</taxon>
    </lineage>
</organism>
<dbReference type="PANTHER" id="PTHR22604:SF105">
    <property type="entry name" value="TRANS-1,2-DIHYDROBENZENE-1,2-DIOL DEHYDROGENASE"/>
    <property type="match status" value="1"/>
</dbReference>
<protein>
    <submittedName>
        <fullName evidence="6">Gfo/Idh/MocA family oxidoreductase</fullName>
    </submittedName>
</protein>
<proteinExistence type="inferred from homology"/>
<dbReference type="GO" id="GO:0000166">
    <property type="term" value="F:nucleotide binding"/>
    <property type="evidence" value="ECO:0007669"/>
    <property type="project" value="InterPro"/>
</dbReference>
<evidence type="ECO:0000259" key="4">
    <source>
        <dbReference type="Pfam" id="PF01408"/>
    </source>
</evidence>
<gene>
    <name evidence="6" type="ORF">QQX10_10330</name>
</gene>
<evidence type="ECO:0000313" key="6">
    <source>
        <dbReference type="EMBL" id="MDN4488563.1"/>
    </source>
</evidence>
<evidence type="ECO:0000256" key="3">
    <source>
        <dbReference type="ARBA" id="ARBA00023027"/>
    </source>
</evidence>
<dbReference type="InterPro" id="IPR000683">
    <property type="entry name" value="Gfo/Idh/MocA-like_OxRdtase_N"/>
</dbReference>
<evidence type="ECO:0000259" key="5">
    <source>
        <dbReference type="Pfam" id="PF22725"/>
    </source>
</evidence>
<keyword evidence="2" id="KW-0560">Oxidoreductase</keyword>
<dbReference type="InterPro" id="IPR055170">
    <property type="entry name" value="GFO_IDH_MocA-like_dom"/>
</dbReference>
<dbReference type="PANTHER" id="PTHR22604">
    <property type="entry name" value="OXIDOREDUCTASES"/>
    <property type="match status" value="1"/>
</dbReference>
<dbReference type="Gene3D" id="3.40.50.720">
    <property type="entry name" value="NAD(P)-binding Rossmann-like Domain"/>
    <property type="match status" value="1"/>
</dbReference>
<evidence type="ECO:0000256" key="2">
    <source>
        <dbReference type="ARBA" id="ARBA00023002"/>
    </source>
</evidence>
<dbReference type="Gene3D" id="3.30.360.10">
    <property type="entry name" value="Dihydrodipicolinate Reductase, domain 2"/>
    <property type="match status" value="1"/>
</dbReference>
<reference evidence="6" key="1">
    <citation type="submission" date="2023-06" db="EMBL/GenBank/DDBJ databases">
        <title>Sysu t00039.</title>
        <authorList>
            <person name="Gao L."/>
            <person name="Fang B.-Z."/>
            <person name="Li W.-J."/>
        </authorList>
    </citation>
    <scope>NUCLEOTIDE SEQUENCE</scope>
    <source>
        <strain evidence="6">SYSU T00039</strain>
    </source>
</reference>
<keyword evidence="7" id="KW-1185">Reference proteome</keyword>
<comment type="similarity">
    <text evidence="1">Belongs to the Gfo/Idh/MocA family.</text>
</comment>
<dbReference type="EMBL" id="JAUHPX010000006">
    <property type="protein sequence ID" value="MDN4488563.1"/>
    <property type="molecule type" value="Genomic_DNA"/>
</dbReference>
<sequence>MSAPLPMSAPAVRWGILGAGGIAHKLADAVNSYTQSQVLAVASRDQAKAQAFADQMGVPTAYGSYEQLVADPDIDVVYVATPHSHHHEHMLLAIEAGKHVLCEKAFTQNAAQAREVVAAARAKGVFVMEAMWTRHLPHVYAIRELIERGEIGDVVSVQADHGQPIAHIPRMWNPELAGGALLDLGVYPIAFAHDILGVPDRITATGRIRDTGVDNQSSMVFDYPTAQAILTTTMEARTPCTAHIAGTEGWIEIDRMFYNPVAFTVTRHDGTSWRWDGTVPNGFQFEAAEVARRITAGETESPYLTLDQSVEIMEIMDTVREQIGVSFPNEG</sequence>
<dbReference type="RefSeq" id="WP_301120595.1">
    <property type="nucleotide sequence ID" value="NZ_JAUHPX010000006.1"/>
</dbReference>
<comment type="caution">
    <text evidence="6">The sequence shown here is derived from an EMBL/GenBank/DDBJ whole genome shotgun (WGS) entry which is preliminary data.</text>
</comment>
<evidence type="ECO:0000256" key="1">
    <source>
        <dbReference type="ARBA" id="ARBA00010928"/>
    </source>
</evidence>
<dbReference type="SUPFAM" id="SSF51735">
    <property type="entry name" value="NAD(P)-binding Rossmann-fold domains"/>
    <property type="match status" value="1"/>
</dbReference>
<name>A0AAW7M1N9_9MICO</name>
<dbReference type="Proteomes" id="UP001172737">
    <property type="component" value="Unassembled WGS sequence"/>
</dbReference>
<feature type="domain" description="GFO/IDH/MocA-like oxidoreductase" evidence="5">
    <location>
        <begin position="141"/>
        <end position="252"/>
    </location>
</feature>
<dbReference type="SUPFAM" id="SSF55347">
    <property type="entry name" value="Glyceraldehyde-3-phosphate dehydrogenase-like, C-terminal domain"/>
    <property type="match status" value="1"/>
</dbReference>
<accession>A0AAW7M1N9</accession>
<dbReference type="GO" id="GO:0016491">
    <property type="term" value="F:oxidoreductase activity"/>
    <property type="evidence" value="ECO:0007669"/>
    <property type="project" value="UniProtKB-KW"/>
</dbReference>
<evidence type="ECO:0000313" key="7">
    <source>
        <dbReference type="Proteomes" id="UP001172737"/>
    </source>
</evidence>
<dbReference type="AlphaFoldDB" id="A0AAW7M1N9"/>
<dbReference type="Pfam" id="PF01408">
    <property type="entry name" value="GFO_IDH_MocA"/>
    <property type="match status" value="1"/>
</dbReference>